<reference evidence="1" key="1">
    <citation type="submission" date="2022-12" db="EMBL/GenBank/DDBJ databases">
        <title>Reference genome sequencing for broad-spectrum identification of bacterial and archaeal isolates by mass spectrometry.</title>
        <authorList>
            <person name="Sekiguchi Y."/>
            <person name="Tourlousse D.M."/>
        </authorList>
    </citation>
    <scope>NUCLEOTIDE SEQUENCE</scope>
    <source>
        <strain evidence="1">301</strain>
    </source>
</reference>
<evidence type="ECO:0000313" key="1">
    <source>
        <dbReference type="EMBL" id="GLI23452.1"/>
    </source>
</evidence>
<dbReference type="RefSeq" id="WP_281808294.1">
    <property type="nucleotide sequence ID" value="NZ_BSDO01000004.1"/>
</dbReference>
<evidence type="ECO:0000313" key="2">
    <source>
        <dbReference type="EMBL" id="MDR6334530.1"/>
    </source>
</evidence>
<keyword evidence="4" id="KW-1185">Reference proteome</keyword>
<reference evidence="2 4" key="2">
    <citation type="submission" date="2023-07" db="EMBL/GenBank/DDBJ databases">
        <title>Genomic Encyclopedia of Type Strains, Phase IV (KMG-IV): sequencing the most valuable type-strain genomes for metagenomic binning, comparative biology and taxonomic classification.</title>
        <authorList>
            <person name="Goeker M."/>
        </authorList>
    </citation>
    <scope>NUCLEOTIDE SEQUENCE [LARGE SCALE GENOMIC DNA]</scope>
    <source>
        <strain evidence="2 4">DSM 338</strain>
    </source>
</reference>
<comment type="caution">
    <text evidence="1">The sequence shown here is derived from an EMBL/GenBank/DDBJ whole genome shotgun (WGS) entry which is preliminary data.</text>
</comment>
<organism evidence="1 3">
    <name type="scientific">Xanthobacter flavus</name>
    <dbReference type="NCBI Taxonomy" id="281"/>
    <lineage>
        <taxon>Bacteria</taxon>
        <taxon>Pseudomonadati</taxon>
        <taxon>Pseudomonadota</taxon>
        <taxon>Alphaproteobacteria</taxon>
        <taxon>Hyphomicrobiales</taxon>
        <taxon>Xanthobacteraceae</taxon>
        <taxon>Xanthobacter</taxon>
    </lineage>
</organism>
<dbReference type="GeneID" id="95763910"/>
<name>A0A9W6CQI7_XANFL</name>
<dbReference type="AlphaFoldDB" id="A0A9W6CQI7"/>
<dbReference type="Proteomes" id="UP001245370">
    <property type="component" value="Unassembled WGS sequence"/>
</dbReference>
<gene>
    <name evidence="2" type="ORF">GGQ86_003012</name>
    <name evidence="1" type="ORF">XFLAVUS301_31260</name>
</gene>
<dbReference type="EMBL" id="JAVDPY010000005">
    <property type="protein sequence ID" value="MDR6334530.1"/>
    <property type="molecule type" value="Genomic_DNA"/>
</dbReference>
<sequence length="117" mass="12504">MDASATKAAIYTAVSDRSAVDSISLDAAVRAGETGLPVYWHNRSYSDAFATIFVDLVHSVGLDGAMAEMSRRHPTHPEAWPERLLARLIPISESARAELSAARARLGLVTPADRSAA</sequence>
<accession>A0A9W6CQI7</accession>
<dbReference type="Proteomes" id="UP001144397">
    <property type="component" value="Unassembled WGS sequence"/>
</dbReference>
<protein>
    <submittedName>
        <fullName evidence="1">Uncharacterized protein</fullName>
    </submittedName>
</protein>
<evidence type="ECO:0000313" key="4">
    <source>
        <dbReference type="Proteomes" id="UP001245370"/>
    </source>
</evidence>
<dbReference type="EMBL" id="BSDO01000004">
    <property type="protein sequence ID" value="GLI23452.1"/>
    <property type="molecule type" value="Genomic_DNA"/>
</dbReference>
<evidence type="ECO:0000313" key="3">
    <source>
        <dbReference type="Proteomes" id="UP001144397"/>
    </source>
</evidence>
<proteinExistence type="predicted"/>